<proteinExistence type="predicted"/>
<evidence type="ECO:0000313" key="2">
    <source>
        <dbReference type="EMBL" id="MPC91158.1"/>
    </source>
</evidence>
<protein>
    <submittedName>
        <fullName evidence="2">Uncharacterized protein</fullName>
    </submittedName>
</protein>
<organism evidence="2 3">
    <name type="scientific">Portunus trituberculatus</name>
    <name type="common">Swimming crab</name>
    <name type="synonym">Neptunus trituberculatus</name>
    <dbReference type="NCBI Taxonomy" id="210409"/>
    <lineage>
        <taxon>Eukaryota</taxon>
        <taxon>Metazoa</taxon>
        <taxon>Ecdysozoa</taxon>
        <taxon>Arthropoda</taxon>
        <taxon>Crustacea</taxon>
        <taxon>Multicrustacea</taxon>
        <taxon>Malacostraca</taxon>
        <taxon>Eumalacostraca</taxon>
        <taxon>Eucarida</taxon>
        <taxon>Decapoda</taxon>
        <taxon>Pleocyemata</taxon>
        <taxon>Brachyura</taxon>
        <taxon>Eubrachyura</taxon>
        <taxon>Portunoidea</taxon>
        <taxon>Portunidae</taxon>
        <taxon>Portuninae</taxon>
        <taxon>Portunus</taxon>
    </lineage>
</organism>
<evidence type="ECO:0000256" key="1">
    <source>
        <dbReference type="SAM" id="MobiDB-lite"/>
    </source>
</evidence>
<feature type="compositionally biased region" description="Acidic residues" evidence="1">
    <location>
        <begin position="7"/>
        <end position="27"/>
    </location>
</feature>
<name>A0A5B7JDW6_PORTR</name>
<reference evidence="2 3" key="1">
    <citation type="submission" date="2019-05" db="EMBL/GenBank/DDBJ databases">
        <title>Another draft genome of Portunus trituberculatus and its Hox gene families provides insights of decapod evolution.</title>
        <authorList>
            <person name="Jeong J.-H."/>
            <person name="Song I."/>
            <person name="Kim S."/>
            <person name="Choi T."/>
            <person name="Kim D."/>
            <person name="Ryu S."/>
            <person name="Kim W."/>
        </authorList>
    </citation>
    <scope>NUCLEOTIDE SEQUENCE [LARGE SCALE GENOMIC DNA]</scope>
    <source>
        <tissue evidence="2">Muscle</tissue>
    </source>
</reference>
<dbReference type="EMBL" id="VSRR010086792">
    <property type="protein sequence ID" value="MPC91158.1"/>
    <property type="molecule type" value="Genomic_DNA"/>
</dbReference>
<sequence length="84" mass="9875">MWKTTTTEEEEEEEKEEEEEEEEEEEVGSVFRNALLSHHNYFSKATKMSSVVFKCVSPVNNLEILSLCLYNRKNTLKTTRVNLD</sequence>
<dbReference type="AlphaFoldDB" id="A0A5B7JDW6"/>
<dbReference type="Proteomes" id="UP000324222">
    <property type="component" value="Unassembled WGS sequence"/>
</dbReference>
<gene>
    <name evidence="2" type="ORF">E2C01_086177</name>
</gene>
<accession>A0A5B7JDW6</accession>
<feature type="region of interest" description="Disordered" evidence="1">
    <location>
        <begin position="1"/>
        <end position="28"/>
    </location>
</feature>
<comment type="caution">
    <text evidence="2">The sequence shown here is derived from an EMBL/GenBank/DDBJ whole genome shotgun (WGS) entry which is preliminary data.</text>
</comment>
<evidence type="ECO:0000313" key="3">
    <source>
        <dbReference type="Proteomes" id="UP000324222"/>
    </source>
</evidence>
<keyword evidence="3" id="KW-1185">Reference proteome</keyword>